<gene>
    <name evidence="1" type="ORF">DXG03_003653</name>
</gene>
<organism evidence="1 2">
    <name type="scientific">Asterophora parasitica</name>
    <dbReference type="NCBI Taxonomy" id="117018"/>
    <lineage>
        <taxon>Eukaryota</taxon>
        <taxon>Fungi</taxon>
        <taxon>Dikarya</taxon>
        <taxon>Basidiomycota</taxon>
        <taxon>Agaricomycotina</taxon>
        <taxon>Agaricomycetes</taxon>
        <taxon>Agaricomycetidae</taxon>
        <taxon>Agaricales</taxon>
        <taxon>Tricholomatineae</taxon>
        <taxon>Lyophyllaceae</taxon>
        <taxon>Asterophora</taxon>
    </lineage>
</organism>
<keyword evidence="2" id="KW-1185">Reference proteome</keyword>
<comment type="caution">
    <text evidence="1">The sequence shown here is derived from an EMBL/GenBank/DDBJ whole genome shotgun (WGS) entry which is preliminary data.</text>
</comment>
<evidence type="ECO:0000313" key="1">
    <source>
        <dbReference type="EMBL" id="KAG5639485.1"/>
    </source>
</evidence>
<dbReference type="Proteomes" id="UP000775547">
    <property type="component" value="Unassembled WGS sequence"/>
</dbReference>
<protein>
    <submittedName>
        <fullName evidence="1">Uncharacterized protein</fullName>
    </submittedName>
</protein>
<reference evidence="1" key="1">
    <citation type="submission" date="2020-07" db="EMBL/GenBank/DDBJ databases">
        <authorList>
            <person name="Nieuwenhuis M."/>
            <person name="Van De Peppel L.J.J."/>
        </authorList>
    </citation>
    <scope>NUCLEOTIDE SEQUENCE</scope>
    <source>
        <strain evidence="1">AP01</strain>
        <tissue evidence="1">Mycelium</tissue>
    </source>
</reference>
<dbReference type="EMBL" id="JABCKV010002193">
    <property type="protein sequence ID" value="KAG5639485.1"/>
    <property type="molecule type" value="Genomic_DNA"/>
</dbReference>
<sequence length="91" mass="10367">MAPASYFASHARAIGWALMQKGHGTDYVECVVQEGITQFTSWEDFRDSFAWGFYKADMEATAFLTLESEAYYQHKHDIDLKQDTRMAATSS</sequence>
<proteinExistence type="predicted"/>
<dbReference type="AlphaFoldDB" id="A0A9P7FY98"/>
<name>A0A9P7FY98_9AGAR</name>
<evidence type="ECO:0000313" key="2">
    <source>
        <dbReference type="Proteomes" id="UP000775547"/>
    </source>
</evidence>
<accession>A0A9P7FY98</accession>
<reference evidence="1" key="2">
    <citation type="submission" date="2021-10" db="EMBL/GenBank/DDBJ databases">
        <title>Phylogenomics reveals ancestral predisposition of the termite-cultivated fungus Termitomyces towards a domesticated lifestyle.</title>
        <authorList>
            <person name="Auxier B."/>
            <person name="Grum-Grzhimaylo A."/>
            <person name="Cardenas M.E."/>
            <person name="Lodge J.D."/>
            <person name="Laessoe T."/>
            <person name="Pedersen O."/>
            <person name="Smith M.E."/>
            <person name="Kuyper T.W."/>
            <person name="Franco-Molano E.A."/>
            <person name="Baroni T.J."/>
            <person name="Aanen D.K."/>
        </authorList>
    </citation>
    <scope>NUCLEOTIDE SEQUENCE</scope>
    <source>
        <strain evidence="1">AP01</strain>
        <tissue evidence="1">Mycelium</tissue>
    </source>
</reference>